<reference evidence="4" key="1">
    <citation type="submission" date="2023-07" db="EMBL/GenBank/DDBJ databases">
        <title>Verminephrobacter genomes.</title>
        <authorList>
            <person name="Lund M.B."/>
        </authorList>
    </citation>
    <scope>NUCLEOTIDE SEQUENCE [LARGE SCALE GENOMIC DNA]</scope>
    <source>
        <strain evidence="4">AtM5-05</strain>
    </source>
</reference>
<dbReference type="EMBL" id="QZCW01000001">
    <property type="protein sequence ID" value="MCW5320517.1"/>
    <property type="molecule type" value="Genomic_DNA"/>
</dbReference>
<keyword evidence="4" id="KW-1185">Reference proteome</keyword>
<evidence type="ECO:0000313" key="3">
    <source>
        <dbReference type="EMBL" id="MCW5320517.1"/>
    </source>
</evidence>
<dbReference type="InterPro" id="IPR050400">
    <property type="entry name" value="Bact_Cytoskel_RodZ"/>
</dbReference>
<name>A0ABT3KQC6_9BURK</name>
<keyword evidence="1" id="KW-1133">Transmembrane helix</keyword>
<organism evidence="3 4">
    <name type="scientific">Verminephrobacter aporrectodeae subsp. tuberculatae</name>
    <dbReference type="NCBI Taxonomy" id="1110392"/>
    <lineage>
        <taxon>Bacteria</taxon>
        <taxon>Pseudomonadati</taxon>
        <taxon>Pseudomonadota</taxon>
        <taxon>Betaproteobacteria</taxon>
        <taxon>Burkholderiales</taxon>
        <taxon>Comamonadaceae</taxon>
        <taxon>Verminephrobacter</taxon>
    </lineage>
</organism>
<proteinExistence type="predicted"/>
<gene>
    <name evidence="3" type="ORF">D5039_04770</name>
</gene>
<dbReference type="PANTHER" id="PTHR34475">
    <property type="match status" value="1"/>
</dbReference>
<dbReference type="RefSeq" id="WP_265281234.1">
    <property type="nucleotide sequence ID" value="NZ_QZCW01000001.1"/>
</dbReference>
<feature type="transmembrane region" description="Helical" evidence="1">
    <location>
        <begin position="121"/>
        <end position="139"/>
    </location>
</feature>
<accession>A0ABT3KQC6</accession>
<keyword evidence="1" id="KW-0812">Transmembrane</keyword>
<dbReference type="Gene3D" id="1.10.260.40">
    <property type="entry name" value="lambda repressor-like DNA-binding domains"/>
    <property type="match status" value="1"/>
</dbReference>
<comment type="caution">
    <text evidence="3">The sequence shown here is derived from an EMBL/GenBank/DDBJ whole genome shotgun (WGS) entry which is preliminary data.</text>
</comment>
<sequence length="291" mass="29580">MSESEAVASEVTAGGLLREARQAAGVHIAALALTLKVPASKLEALEADEHAALPDMVFARALASSVCRMLKVDPAPVLARLPQSRNPPMSANRAGLNAPVKGGAGKFPAFSYTAPQIASRLVMLLVLLLLGGASLLFFIPRLQQGGAVVPVPDLSPPDSVGDASITALPAEGALAQGDLVPDSVPVAADATPAAVPASGAASPASAPAALAESLGVLVLHARSLSWVRVRDATGAFALQRNLLAGESVSVAAPIPLDVVIGRADAMDVTVRGKPFDLAPVSRENVARFEVK</sequence>
<dbReference type="PANTHER" id="PTHR34475:SF1">
    <property type="entry name" value="CYTOSKELETON PROTEIN RODZ"/>
    <property type="match status" value="1"/>
</dbReference>
<dbReference type="Pfam" id="PF13464">
    <property type="entry name" value="RodZ_C"/>
    <property type="match status" value="1"/>
</dbReference>
<dbReference type="InterPro" id="IPR025194">
    <property type="entry name" value="RodZ-like_C"/>
</dbReference>
<dbReference type="Proteomes" id="UP001208935">
    <property type="component" value="Unassembled WGS sequence"/>
</dbReference>
<evidence type="ECO:0000256" key="1">
    <source>
        <dbReference type="SAM" id="Phobius"/>
    </source>
</evidence>
<evidence type="ECO:0000313" key="4">
    <source>
        <dbReference type="Proteomes" id="UP001208935"/>
    </source>
</evidence>
<protein>
    <submittedName>
        <fullName evidence="3">Helix-turn-helix domain-containing protein</fullName>
    </submittedName>
</protein>
<feature type="domain" description="Cytoskeleton protein RodZ-like C-terminal" evidence="2">
    <location>
        <begin position="218"/>
        <end position="289"/>
    </location>
</feature>
<dbReference type="InterPro" id="IPR010982">
    <property type="entry name" value="Lambda_DNA-bd_dom_sf"/>
</dbReference>
<evidence type="ECO:0000259" key="2">
    <source>
        <dbReference type="Pfam" id="PF13464"/>
    </source>
</evidence>
<dbReference type="Pfam" id="PF13413">
    <property type="entry name" value="HTH_25"/>
    <property type="match status" value="1"/>
</dbReference>
<keyword evidence="1" id="KW-0472">Membrane</keyword>